<dbReference type="EMBL" id="ML996217">
    <property type="protein sequence ID" value="KAF2730463.1"/>
    <property type="molecule type" value="Genomic_DNA"/>
</dbReference>
<evidence type="ECO:0000313" key="3">
    <source>
        <dbReference type="Proteomes" id="UP000799444"/>
    </source>
</evidence>
<evidence type="ECO:0000259" key="1">
    <source>
        <dbReference type="Pfam" id="PF06985"/>
    </source>
</evidence>
<accession>A0A9P4QS82</accession>
<dbReference type="PANTHER" id="PTHR10622:SF10">
    <property type="entry name" value="HET DOMAIN-CONTAINING PROTEIN"/>
    <property type="match status" value="1"/>
</dbReference>
<gene>
    <name evidence="2" type="ORF">EJ04DRAFT_545742</name>
</gene>
<dbReference type="Pfam" id="PF06985">
    <property type="entry name" value="HET"/>
    <property type="match status" value="1"/>
</dbReference>
<dbReference type="AlphaFoldDB" id="A0A9P4QS82"/>
<dbReference type="PANTHER" id="PTHR10622">
    <property type="entry name" value="HET DOMAIN-CONTAINING PROTEIN"/>
    <property type="match status" value="1"/>
</dbReference>
<dbReference type="InterPro" id="IPR010730">
    <property type="entry name" value="HET"/>
</dbReference>
<keyword evidence="3" id="KW-1185">Reference proteome</keyword>
<proteinExistence type="predicted"/>
<feature type="domain" description="Heterokaryon incompatibility" evidence="1">
    <location>
        <begin position="12"/>
        <end position="57"/>
    </location>
</feature>
<reference evidence="2" key="1">
    <citation type="journal article" date="2020" name="Stud. Mycol.">
        <title>101 Dothideomycetes genomes: a test case for predicting lifestyles and emergence of pathogens.</title>
        <authorList>
            <person name="Haridas S."/>
            <person name="Albert R."/>
            <person name="Binder M."/>
            <person name="Bloem J."/>
            <person name="Labutti K."/>
            <person name="Salamov A."/>
            <person name="Andreopoulos B."/>
            <person name="Baker S."/>
            <person name="Barry K."/>
            <person name="Bills G."/>
            <person name="Bluhm B."/>
            <person name="Cannon C."/>
            <person name="Castanera R."/>
            <person name="Culley D."/>
            <person name="Daum C."/>
            <person name="Ezra D."/>
            <person name="Gonzalez J."/>
            <person name="Henrissat B."/>
            <person name="Kuo A."/>
            <person name="Liang C."/>
            <person name="Lipzen A."/>
            <person name="Lutzoni F."/>
            <person name="Magnuson J."/>
            <person name="Mondo S."/>
            <person name="Nolan M."/>
            <person name="Ohm R."/>
            <person name="Pangilinan J."/>
            <person name="Park H.-J."/>
            <person name="Ramirez L."/>
            <person name="Alfaro M."/>
            <person name="Sun H."/>
            <person name="Tritt A."/>
            <person name="Yoshinaga Y."/>
            <person name="Zwiers L.-H."/>
            <person name="Turgeon B."/>
            <person name="Goodwin S."/>
            <person name="Spatafora J."/>
            <person name="Crous P."/>
            <person name="Grigoriev I."/>
        </authorList>
    </citation>
    <scope>NUCLEOTIDE SEQUENCE</scope>
    <source>
        <strain evidence="2">CBS 125425</strain>
    </source>
</reference>
<name>A0A9P4QS82_9PLEO</name>
<comment type="caution">
    <text evidence="2">The sequence shown here is derived from an EMBL/GenBank/DDBJ whole genome shotgun (WGS) entry which is preliminary data.</text>
</comment>
<sequence>MRYYPTPGFCAQAKTDGYLYVWIDSCCINPTSSAELSEAINSMYRWYENAQCCYVFLFDYPKNNNTWFTRAWTLQELLAPKQTKLLDPHHHHQTRDLAEDIHEITSIPREILTKSESVYSASIAQRFSWASRRRTTRNEDMAYCLLGLFDIQMPLLYGEGSKKAFLRLQEEIMKVSDD</sequence>
<organism evidence="2 3">
    <name type="scientific">Polyplosphaeria fusca</name>
    <dbReference type="NCBI Taxonomy" id="682080"/>
    <lineage>
        <taxon>Eukaryota</taxon>
        <taxon>Fungi</taxon>
        <taxon>Dikarya</taxon>
        <taxon>Ascomycota</taxon>
        <taxon>Pezizomycotina</taxon>
        <taxon>Dothideomycetes</taxon>
        <taxon>Pleosporomycetidae</taxon>
        <taxon>Pleosporales</taxon>
        <taxon>Tetraplosphaeriaceae</taxon>
        <taxon>Polyplosphaeria</taxon>
    </lineage>
</organism>
<evidence type="ECO:0000313" key="2">
    <source>
        <dbReference type="EMBL" id="KAF2730463.1"/>
    </source>
</evidence>
<dbReference type="Proteomes" id="UP000799444">
    <property type="component" value="Unassembled WGS sequence"/>
</dbReference>
<protein>
    <recommendedName>
        <fullName evidence="1">Heterokaryon incompatibility domain-containing protein</fullName>
    </recommendedName>
</protein>
<dbReference type="OrthoDB" id="20872at2759"/>